<proteinExistence type="predicted"/>
<dbReference type="Pfam" id="PF20238">
    <property type="entry name" value="BIM1-like_dom"/>
    <property type="match status" value="1"/>
</dbReference>
<keyword evidence="2" id="KW-1003">Cell membrane</keyword>
<keyword evidence="11" id="KW-1185">Reference proteome</keyword>
<dbReference type="PANTHER" id="PTHR34992:SF1">
    <property type="entry name" value="COPPER ACQUISITION FACTOR BIM1-LIKE DOMAIN-CONTAINING PROTEIN"/>
    <property type="match status" value="1"/>
</dbReference>
<evidence type="ECO:0000256" key="3">
    <source>
        <dbReference type="ARBA" id="ARBA00022622"/>
    </source>
</evidence>
<evidence type="ECO:0000256" key="2">
    <source>
        <dbReference type="ARBA" id="ARBA00022475"/>
    </source>
</evidence>
<dbReference type="CDD" id="cd21176">
    <property type="entry name" value="LPMO_auxiliary-like"/>
    <property type="match status" value="1"/>
</dbReference>
<dbReference type="Proteomes" id="UP000566819">
    <property type="component" value="Unassembled WGS sequence"/>
</dbReference>
<protein>
    <recommendedName>
        <fullName evidence="9">Copper acquisition factor BIM1-like domain-containing protein</fullName>
    </recommendedName>
</protein>
<evidence type="ECO:0000256" key="1">
    <source>
        <dbReference type="ARBA" id="ARBA00004609"/>
    </source>
</evidence>
<dbReference type="GO" id="GO:0005886">
    <property type="term" value="C:plasma membrane"/>
    <property type="evidence" value="ECO:0007669"/>
    <property type="project" value="UniProtKB-SubCell"/>
</dbReference>
<keyword evidence="5" id="KW-0472">Membrane</keyword>
<dbReference type="GO" id="GO:0098552">
    <property type="term" value="C:side of membrane"/>
    <property type="evidence" value="ECO:0007669"/>
    <property type="project" value="UniProtKB-KW"/>
</dbReference>
<dbReference type="OrthoDB" id="2146436at2759"/>
<dbReference type="EMBL" id="JAAMPI010001024">
    <property type="protein sequence ID" value="KAF4627119.1"/>
    <property type="molecule type" value="Genomic_DNA"/>
</dbReference>
<evidence type="ECO:0000256" key="6">
    <source>
        <dbReference type="ARBA" id="ARBA00023180"/>
    </source>
</evidence>
<evidence type="ECO:0000259" key="9">
    <source>
        <dbReference type="Pfam" id="PF20238"/>
    </source>
</evidence>
<comment type="caution">
    <text evidence="10">The sequence shown here is derived from an EMBL/GenBank/DDBJ whole genome shotgun (WGS) entry which is preliminary data.</text>
</comment>
<keyword evidence="4 8" id="KW-0732">Signal</keyword>
<name>A0A8H4W109_9HELO</name>
<organism evidence="10 11">
    <name type="scientific">Cudoniella acicularis</name>
    <dbReference type="NCBI Taxonomy" id="354080"/>
    <lineage>
        <taxon>Eukaryota</taxon>
        <taxon>Fungi</taxon>
        <taxon>Dikarya</taxon>
        <taxon>Ascomycota</taxon>
        <taxon>Pezizomycotina</taxon>
        <taxon>Leotiomycetes</taxon>
        <taxon>Helotiales</taxon>
        <taxon>Tricladiaceae</taxon>
        <taxon>Cudoniella</taxon>
    </lineage>
</organism>
<sequence>MLFKSIKSVALIALGVVAIAEAHFVLQEPVSLGFDDDAEGTAPCGGFNASSRLNVTNWPTSGGAVGVLTTHTTVQWEYKVARLSNLTNWVSVTPTLNQTGVGNFCETLIPGKKAWEGESGVLQVIQHGVDGALYQCAAIKFVKPLRTAALVPTGCTNSTGVTAQWI</sequence>
<reference evidence="10 11" key="1">
    <citation type="submission" date="2020-03" db="EMBL/GenBank/DDBJ databases">
        <title>Draft Genome Sequence of Cudoniella acicularis.</title>
        <authorList>
            <person name="Buettner E."/>
            <person name="Kellner H."/>
        </authorList>
    </citation>
    <scope>NUCLEOTIDE SEQUENCE [LARGE SCALE GENOMIC DNA]</scope>
    <source>
        <strain evidence="10 11">DSM 108380</strain>
    </source>
</reference>
<accession>A0A8H4W109</accession>
<keyword evidence="3" id="KW-0336">GPI-anchor</keyword>
<evidence type="ECO:0000313" key="10">
    <source>
        <dbReference type="EMBL" id="KAF4627119.1"/>
    </source>
</evidence>
<dbReference type="InterPro" id="IPR046936">
    <property type="entry name" value="BIM1-like"/>
</dbReference>
<evidence type="ECO:0000256" key="8">
    <source>
        <dbReference type="SAM" id="SignalP"/>
    </source>
</evidence>
<feature type="domain" description="Copper acquisition factor BIM1-like" evidence="9">
    <location>
        <begin position="21"/>
        <end position="160"/>
    </location>
</feature>
<dbReference type="PANTHER" id="PTHR34992">
    <property type="entry name" value="HYPHAL ANASTAMOSIS-7 PROTEIN"/>
    <property type="match status" value="1"/>
</dbReference>
<keyword evidence="7" id="KW-0449">Lipoprotein</keyword>
<feature type="signal peptide" evidence="8">
    <location>
        <begin position="1"/>
        <end position="22"/>
    </location>
</feature>
<evidence type="ECO:0000256" key="4">
    <source>
        <dbReference type="ARBA" id="ARBA00022729"/>
    </source>
</evidence>
<gene>
    <name evidence="10" type="ORF">G7Y89_g11035</name>
</gene>
<dbReference type="AlphaFoldDB" id="A0A8H4W109"/>
<dbReference type="InterPro" id="IPR046530">
    <property type="entry name" value="BIM1-like_dom"/>
</dbReference>
<keyword evidence="6" id="KW-0325">Glycoprotein</keyword>
<evidence type="ECO:0000256" key="7">
    <source>
        <dbReference type="ARBA" id="ARBA00023288"/>
    </source>
</evidence>
<feature type="chain" id="PRO_5034462609" description="Copper acquisition factor BIM1-like domain-containing protein" evidence="8">
    <location>
        <begin position="23"/>
        <end position="166"/>
    </location>
</feature>
<evidence type="ECO:0000313" key="11">
    <source>
        <dbReference type="Proteomes" id="UP000566819"/>
    </source>
</evidence>
<evidence type="ECO:0000256" key="5">
    <source>
        <dbReference type="ARBA" id="ARBA00023136"/>
    </source>
</evidence>
<comment type="subcellular location">
    <subcellularLocation>
        <location evidence="1">Cell membrane</location>
        <topology evidence="1">Lipid-anchor</topology>
        <topology evidence="1">GPI-anchor</topology>
    </subcellularLocation>
</comment>